<evidence type="ECO:0000256" key="7">
    <source>
        <dbReference type="ARBA" id="ARBA00022741"/>
    </source>
</evidence>
<dbReference type="Pfam" id="PF22673">
    <property type="entry name" value="MCP-like_PDC_1"/>
    <property type="match status" value="1"/>
</dbReference>
<dbReference type="InterPro" id="IPR005467">
    <property type="entry name" value="His_kinase_dom"/>
</dbReference>
<dbReference type="PANTHER" id="PTHR45339:SF1">
    <property type="entry name" value="HYBRID SIGNAL TRANSDUCTION HISTIDINE KINASE J"/>
    <property type="match status" value="1"/>
</dbReference>
<evidence type="ECO:0000256" key="13">
    <source>
        <dbReference type="ARBA" id="ARBA00023136"/>
    </source>
</evidence>
<dbReference type="Proteomes" id="UP000237466">
    <property type="component" value="Unassembled WGS sequence"/>
</dbReference>
<dbReference type="PRINTS" id="PR00344">
    <property type="entry name" value="BCTRLSENSOR"/>
</dbReference>
<evidence type="ECO:0000259" key="17">
    <source>
        <dbReference type="PROSITE" id="PS50110"/>
    </source>
</evidence>
<dbReference type="InterPro" id="IPR036890">
    <property type="entry name" value="HATPase_C_sf"/>
</dbReference>
<dbReference type="PANTHER" id="PTHR45339">
    <property type="entry name" value="HYBRID SIGNAL TRANSDUCTION HISTIDINE KINASE J"/>
    <property type="match status" value="1"/>
</dbReference>
<keyword evidence="10" id="KW-0067">ATP-binding</keyword>
<evidence type="ECO:0000256" key="4">
    <source>
        <dbReference type="ARBA" id="ARBA00022553"/>
    </source>
</evidence>
<feature type="modified residue" description="4-aspartylphosphate" evidence="14">
    <location>
        <position position="648"/>
    </location>
</feature>
<evidence type="ECO:0000256" key="9">
    <source>
        <dbReference type="ARBA" id="ARBA00022801"/>
    </source>
</evidence>
<proteinExistence type="predicted"/>
<dbReference type="InterPro" id="IPR004358">
    <property type="entry name" value="Sig_transdc_His_kin-like_C"/>
</dbReference>
<organism evidence="18 19">
    <name type="scientific">Vibrio vulnificus</name>
    <dbReference type="NCBI Taxonomy" id="672"/>
    <lineage>
        <taxon>Bacteria</taxon>
        <taxon>Pseudomonadati</taxon>
        <taxon>Pseudomonadota</taxon>
        <taxon>Gammaproteobacteria</taxon>
        <taxon>Vibrionales</taxon>
        <taxon>Vibrionaceae</taxon>
        <taxon>Vibrio</taxon>
    </lineage>
</organism>
<dbReference type="AlphaFoldDB" id="A0A2S3QVN1"/>
<feature type="domain" description="Response regulatory" evidence="17">
    <location>
        <begin position="599"/>
        <end position="716"/>
    </location>
</feature>
<dbReference type="EMBL" id="PDGH01000146">
    <property type="protein sequence ID" value="POB41912.1"/>
    <property type="molecule type" value="Genomic_DNA"/>
</dbReference>
<gene>
    <name evidence="18" type="ORF">CRN52_23270</name>
</gene>
<evidence type="ECO:0000256" key="11">
    <source>
        <dbReference type="ARBA" id="ARBA00022989"/>
    </source>
</evidence>
<evidence type="ECO:0000313" key="18">
    <source>
        <dbReference type="EMBL" id="POB41912.1"/>
    </source>
</evidence>
<keyword evidence="4 14" id="KW-0597">Phosphoprotein</keyword>
<evidence type="ECO:0000256" key="8">
    <source>
        <dbReference type="ARBA" id="ARBA00022777"/>
    </source>
</evidence>
<dbReference type="Gene3D" id="3.30.565.10">
    <property type="entry name" value="Histidine kinase-like ATPase, C-terminal domain"/>
    <property type="match status" value="1"/>
</dbReference>
<evidence type="ECO:0000256" key="6">
    <source>
        <dbReference type="ARBA" id="ARBA00022692"/>
    </source>
</evidence>
<dbReference type="GO" id="GO:0016020">
    <property type="term" value="C:membrane"/>
    <property type="evidence" value="ECO:0007669"/>
    <property type="project" value="UniProtKB-SubCell"/>
</dbReference>
<dbReference type="GO" id="GO:0000155">
    <property type="term" value="F:phosphorelay sensor kinase activity"/>
    <property type="evidence" value="ECO:0007669"/>
    <property type="project" value="InterPro"/>
</dbReference>
<keyword evidence="5" id="KW-0808">Transferase</keyword>
<dbReference type="SMART" id="SM00388">
    <property type="entry name" value="HisKA"/>
    <property type="match status" value="1"/>
</dbReference>
<comment type="catalytic activity">
    <reaction evidence="1">
        <text>ATP + protein L-histidine = ADP + protein N-phospho-L-histidine.</text>
        <dbReference type="EC" id="2.7.13.3"/>
    </reaction>
</comment>
<evidence type="ECO:0000256" key="3">
    <source>
        <dbReference type="ARBA" id="ARBA00012438"/>
    </source>
</evidence>
<evidence type="ECO:0000256" key="1">
    <source>
        <dbReference type="ARBA" id="ARBA00000085"/>
    </source>
</evidence>
<evidence type="ECO:0000256" key="5">
    <source>
        <dbReference type="ARBA" id="ARBA00022679"/>
    </source>
</evidence>
<keyword evidence="6 15" id="KW-0812">Transmembrane</keyword>
<dbReference type="CDD" id="cd12913">
    <property type="entry name" value="PDC1_MCP_like"/>
    <property type="match status" value="1"/>
</dbReference>
<dbReference type="InterPro" id="IPR011006">
    <property type="entry name" value="CheY-like_superfamily"/>
</dbReference>
<keyword evidence="12" id="KW-0902">Two-component regulatory system</keyword>
<keyword evidence="13 15" id="KW-0472">Membrane</keyword>
<dbReference type="SUPFAM" id="SSF55874">
    <property type="entry name" value="ATPase domain of HSP90 chaperone/DNA topoisomerase II/histidine kinase"/>
    <property type="match status" value="1"/>
</dbReference>
<dbReference type="Gene3D" id="3.30.450.20">
    <property type="entry name" value="PAS domain"/>
    <property type="match status" value="1"/>
</dbReference>
<dbReference type="InterPro" id="IPR003594">
    <property type="entry name" value="HATPase_dom"/>
</dbReference>
<dbReference type="InterPro" id="IPR003661">
    <property type="entry name" value="HisK_dim/P_dom"/>
</dbReference>
<accession>A0A2S3QVN1</accession>
<dbReference type="CDD" id="cd16922">
    <property type="entry name" value="HATPase_EvgS-ArcB-TorS-like"/>
    <property type="match status" value="1"/>
</dbReference>
<evidence type="ECO:0000256" key="10">
    <source>
        <dbReference type="ARBA" id="ARBA00022840"/>
    </source>
</evidence>
<dbReference type="RefSeq" id="WP_103201261.1">
    <property type="nucleotide sequence ID" value="NZ_CP019290.1"/>
</dbReference>
<dbReference type="GO" id="GO:0005524">
    <property type="term" value="F:ATP binding"/>
    <property type="evidence" value="ECO:0007669"/>
    <property type="project" value="UniProtKB-KW"/>
</dbReference>
<dbReference type="PROSITE" id="PS50109">
    <property type="entry name" value="HIS_KIN"/>
    <property type="match status" value="1"/>
</dbReference>
<feature type="transmembrane region" description="Helical" evidence="15">
    <location>
        <begin position="12"/>
        <end position="34"/>
    </location>
</feature>
<dbReference type="InterPro" id="IPR036097">
    <property type="entry name" value="HisK_dim/P_sf"/>
</dbReference>
<dbReference type="SMART" id="SM00448">
    <property type="entry name" value="REC"/>
    <property type="match status" value="1"/>
</dbReference>
<dbReference type="Gene3D" id="1.10.287.130">
    <property type="match status" value="1"/>
</dbReference>
<dbReference type="SUPFAM" id="SSF52172">
    <property type="entry name" value="CheY-like"/>
    <property type="match status" value="1"/>
</dbReference>
<dbReference type="Gene3D" id="3.40.50.2300">
    <property type="match status" value="1"/>
</dbReference>
<sequence length="805" mass="89963">MRIRSSLRKKSIYALSLYLCFFIATIGSVAYLVVEPPVRSNIERNLDLRTELLASQIKSPFNRAVGVLNSLVGVAQSQQKGENQPQILGKIIASSDQVIASGGVWPEPQQIDGSLRYVSLFFNKGEDGHIEQIHSYNNPESSGYHTESWYLSVVNLPENSVAWSNVYTDPYTQVQMITASQPYFIDGEFAGVATVDISLETLFDFVKGHTEKYQLGVSISDPGGKLLLEHAFHLTRDRYISEIEVADIGWRVRVINSQLTVSDEVFGQVMRVEAGILPFLLICVLVGYYTLNRYVIKPIISIAKKVDVSKTGGIIDIHYDSEDEIKHLIETINEKTVYLEAEKVKAQASTNAKTAFLATLSHEIRTPMNGVLGTAQILLKTPLNEEQRKHLKTLYDSGDHMMTLLNEILDYSKIEQGHMEFDNNPFPFDSIIGSVNSVYYTLCAEKGLQFKVYSTVPTGRWYCADKARLRQVLFNLLNNAVKFTARGLVEVYFEEHTREQANYLSIKVKDTGIGIPESAQKRIFRPFEQAESSTTRRFGGTGLGLAIVKQIAEQMGGSVAVSSQVGLGTCFTVELALECTSPETESPEPRYKLNYQGLRALIVEDNRTNAIIIETFLRNKGFSCERVENGEQAIACVTQHPFDLILMDNHMPVMDGIEAITAIRAMDSPCRHTLIFGCTADVFKETRERMLGVGADHIIAKPIVEAELDDALFQHAKLLYQFRAEDVQAQVEEQSIESLLVGFYIAIENGELTQAHNAISQIRGQHKDAIEPALAQSLARIEQQLSENKQPDQEEINLLTVLLAD</sequence>
<dbReference type="CDD" id="cd00082">
    <property type="entry name" value="HisKA"/>
    <property type="match status" value="1"/>
</dbReference>
<dbReference type="SUPFAM" id="SSF47384">
    <property type="entry name" value="Homodimeric domain of signal transducing histidine kinase"/>
    <property type="match status" value="1"/>
</dbReference>
<evidence type="ECO:0000259" key="16">
    <source>
        <dbReference type="PROSITE" id="PS50109"/>
    </source>
</evidence>
<dbReference type="SMART" id="SM00387">
    <property type="entry name" value="HATPase_c"/>
    <property type="match status" value="1"/>
</dbReference>
<dbReference type="Pfam" id="PF00512">
    <property type="entry name" value="HisKA"/>
    <property type="match status" value="1"/>
</dbReference>
<evidence type="ECO:0000256" key="15">
    <source>
        <dbReference type="SAM" id="Phobius"/>
    </source>
</evidence>
<keyword evidence="9" id="KW-0378">Hydrolase</keyword>
<evidence type="ECO:0000256" key="2">
    <source>
        <dbReference type="ARBA" id="ARBA00004370"/>
    </source>
</evidence>
<protein>
    <recommendedName>
        <fullName evidence="3">histidine kinase</fullName>
        <ecNumber evidence="3">2.7.13.3</ecNumber>
    </recommendedName>
</protein>
<dbReference type="InterPro" id="IPR001789">
    <property type="entry name" value="Sig_transdc_resp-reg_receiver"/>
</dbReference>
<evidence type="ECO:0000313" key="19">
    <source>
        <dbReference type="Proteomes" id="UP000237466"/>
    </source>
</evidence>
<dbReference type="FunFam" id="3.30.565.10:FF:000010">
    <property type="entry name" value="Sensor histidine kinase RcsC"/>
    <property type="match status" value="1"/>
</dbReference>
<evidence type="ECO:0000256" key="12">
    <source>
        <dbReference type="ARBA" id="ARBA00023012"/>
    </source>
</evidence>
<dbReference type="CDD" id="cd17546">
    <property type="entry name" value="REC_hyHK_CKI1_RcsC-like"/>
    <property type="match status" value="1"/>
</dbReference>
<dbReference type="Pfam" id="PF00072">
    <property type="entry name" value="Response_reg"/>
    <property type="match status" value="1"/>
</dbReference>
<keyword evidence="11 15" id="KW-1133">Transmembrane helix</keyword>
<comment type="caution">
    <text evidence="18">The sequence shown here is derived from an EMBL/GenBank/DDBJ whole genome shotgun (WGS) entry which is preliminary data.</text>
</comment>
<keyword evidence="8 18" id="KW-0418">Kinase</keyword>
<reference evidence="18 19" key="1">
    <citation type="journal article" date="2018" name="Front. Microbiol.">
        <title>Phylogeny of Vibrio vulnificus from the Analysis of the Core-Genome: Implications for Intra-Species Taxonomy.</title>
        <authorList>
            <person name="Roig F.J."/>
            <person name="Gonzalez-Candelas F."/>
            <person name="Sanjuan E."/>
            <person name="Fouz B."/>
            <person name="Feil E.J."/>
            <person name="Llorens C."/>
            <person name="Baker-Austin C."/>
            <person name="Oliver J.D."/>
            <person name="Danin-Poleg Y."/>
            <person name="Gibas C.J."/>
            <person name="Kashi Y."/>
            <person name="Gulig P.A."/>
            <person name="Morrison S.S."/>
            <person name="Amaro C."/>
        </authorList>
    </citation>
    <scope>NUCLEOTIDE SEQUENCE [LARGE SCALE GENOMIC DNA]</scope>
    <source>
        <strain evidence="18 19">CECT4608</strain>
    </source>
</reference>
<dbReference type="EC" id="2.7.13.3" evidence="3"/>
<comment type="subcellular location">
    <subcellularLocation>
        <location evidence="2">Membrane</location>
    </subcellularLocation>
</comment>
<dbReference type="Pfam" id="PF02518">
    <property type="entry name" value="HATPase_c"/>
    <property type="match status" value="1"/>
</dbReference>
<name>A0A2S3QVN1_VIBVL</name>
<feature type="domain" description="Histidine kinase" evidence="16">
    <location>
        <begin position="359"/>
        <end position="579"/>
    </location>
</feature>
<evidence type="ECO:0000256" key="14">
    <source>
        <dbReference type="PROSITE-ProRule" id="PRU00169"/>
    </source>
</evidence>
<dbReference type="FunFam" id="1.10.287.130:FF:000004">
    <property type="entry name" value="Ethylene receptor 1"/>
    <property type="match status" value="1"/>
</dbReference>
<dbReference type="PROSITE" id="PS50110">
    <property type="entry name" value="RESPONSE_REGULATORY"/>
    <property type="match status" value="1"/>
</dbReference>
<dbReference type="GO" id="GO:0016787">
    <property type="term" value="F:hydrolase activity"/>
    <property type="evidence" value="ECO:0007669"/>
    <property type="project" value="UniProtKB-KW"/>
</dbReference>
<keyword evidence="7" id="KW-0547">Nucleotide-binding</keyword>